<dbReference type="InterPro" id="IPR011991">
    <property type="entry name" value="ArsR-like_HTH"/>
</dbReference>
<keyword evidence="2" id="KW-1185">Reference proteome</keyword>
<proteinExistence type="predicted"/>
<reference evidence="1 2" key="1">
    <citation type="submission" date="2014-03" db="EMBL/GenBank/DDBJ databases">
        <title>Draft genome sequence of Deinococcus phoenicis 1P10ME.</title>
        <authorList>
            <person name="Stepanov V.G."/>
            <person name="Vaishampayan P."/>
            <person name="Venkateswaran K."/>
            <person name="Fox G.E."/>
        </authorList>
    </citation>
    <scope>NUCLEOTIDE SEQUENCE [LARGE SCALE GENOMIC DNA]</scope>
    <source>
        <strain evidence="1 2">1P10ME</strain>
    </source>
</reference>
<dbReference type="CDD" id="cd00090">
    <property type="entry name" value="HTH_ARSR"/>
    <property type="match status" value="1"/>
</dbReference>
<name>A0A016QV52_9DEIO</name>
<dbReference type="RefSeq" id="WP_152544716.1">
    <property type="nucleotide sequence ID" value="NZ_JHAC01000002.1"/>
</dbReference>
<comment type="caution">
    <text evidence="1">The sequence shown here is derived from an EMBL/GenBank/DDBJ whole genome shotgun (WGS) entry which is preliminary data.</text>
</comment>
<dbReference type="InterPro" id="IPR036388">
    <property type="entry name" value="WH-like_DNA-bd_sf"/>
</dbReference>
<dbReference type="PATRIC" id="fig|1476583.3.peg.119"/>
<evidence type="ECO:0000313" key="1">
    <source>
        <dbReference type="EMBL" id="EYB69757.1"/>
    </source>
</evidence>
<dbReference type="STRING" id="1476583.DEIPH_ctg002orf0086"/>
<accession>A0A016QV52</accession>
<dbReference type="InterPro" id="IPR036390">
    <property type="entry name" value="WH_DNA-bd_sf"/>
</dbReference>
<dbReference type="OrthoDB" id="73737at2"/>
<sequence length="216" mass="23524">MDSGPSCSAQAHEPVVVRSAAAAQLLLDPDARRVLKPFFGSGATVTQAARALGLKPNTLLRQVQRLVALGLLHVSGEERRAGRAIKHYRVTGEDFFVPFHVTDALTLEDLLMRAVEEPNRLIARSLARLCGAQSPRLGYLVTRLPSGRIAHDLSLDGAAAAAPLAMERPWLRDGRTLRLTQGRAREFMRELGALLDRYDDPAGDPHLAFVAVAPLR</sequence>
<dbReference type="Proteomes" id="UP000020492">
    <property type="component" value="Unassembled WGS sequence"/>
</dbReference>
<dbReference type="SUPFAM" id="SSF46785">
    <property type="entry name" value="Winged helix' DNA-binding domain"/>
    <property type="match status" value="1"/>
</dbReference>
<organism evidence="1 2">
    <name type="scientific">Deinococcus phoenicis</name>
    <dbReference type="NCBI Taxonomy" id="1476583"/>
    <lineage>
        <taxon>Bacteria</taxon>
        <taxon>Thermotogati</taxon>
        <taxon>Deinococcota</taxon>
        <taxon>Deinococci</taxon>
        <taxon>Deinococcales</taxon>
        <taxon>Deinococcaceae</taxon>
        <taxon>Deinococcus</taxon>
    </lineage>
</organism>
<dbReference type="EMBL" id="JHAC01000002">
    <property type="protein sequence ID" value="EYB69757.1"/>
    <property type="molecule type" value="Genomic_DNA"/>
</dbReference>
<dbReference type="AlphaFoldDB" id="A0A016QV52"/>
<evidence type="ECO:0000313" key="2">
    <source>
        <dbReference type="Proteomes" id="UP000020492"/>
    </source>
</evidence>
<dbReference type="Gene3D" id="1.10.10.10">
    <property type="entry name" value="Winged helix-like DNA-binding domain superfamily/Winged helix DNA-binding domain"/>
    <property type="match status" value="1"/>
</dbReference>
<protein>
    <submittedName>
        <fullName evidence="1">Uncharacterized protein</fullName>
    </submittedName>
</protein>
<dbReference type="Pfam" id="PF12840">
    <property type="entry name" value="HTH_20"/>
    <property type="match status" value="1"/>
</dbReference>
<gene>
    <name evidence="1" type="ORF">DEIPH_ctg002orf0086</name>
</gene>